<comment type="caution">
    <text evidence="2">The sequence shown here is derived from an EMBL/GenBank/DDBJ whole genome shotgun (WGS) entry which is preliminary data.</text>
</comment>
<feature type="transmembrane region" description="Helical" evidence="1">
    <location>
        <begin position="52"/>
        <end position="70"/>
    </location>
</feature>
<evidence type="ECO:0000313" key="3">
    <source>
        <dbReference type="Proteomes" id="UP000033772"/>
    </source>
</evidence>
<gene>
    <name evidence="2" type="ORF">UG56_011965</name>
</gene>
<reference evidence="2" key="1">
    <citation type="submission" date="2016-10" db="EMBL/GenBank/DDBJ databases">
        <title>Draft Genome Sequence of Nocardioides luteus Strain BAFB, an Alkane-Degrading Bacterium Isolated from JP-7 Polluted Soil.</title>
        <authorList>
            <person name="Brown L."/>
            <person name="Ruiz O.N."/>
            <person name="Gunasekera T."/>
        </authorList>
    </citation>
    <scope>NUCLEOTIDE SEQUENCE [LARGE SCALE GENOMIC DNA]</scope>
    <source>
        <strain evidence="2">BAFB</strain>
    </source>
</reference>
<evidence type="ECO:0000313" key="2">
    <source>
        <dbReference type="EMBL" id="OIJ26674.1"/>
    </source>
</evidence>
<dbReference type="RefSeq" id="WP_045547990.1">
    <property type="nucleotide sequence ID" value="NZ_JZDQ02000014.1"/>
</dbReference>
<keyword evidence="1" id="KW-0472">Membrane</keyword>
<sequence length="114" mass="11606">MRLLGGVVASLLLGLAVGVAAVAVHPWWWGVLLAVTASSAMLLALPRGASRIAYAAAWAIVIALAATPRPTGGYAIAGDLEGYLLISWAVLLIVVAAATVARVTSQPDRAHPGE</sequence>
<organism evidence="2 3">
    <name type="scientific">Nocardioides luteus</name>
    <dbReference type="NCBI Taxonomy" id="1844"/>
    <lineage>
        <taxon>Bacteria</taxon>
        <taxon>Bacillati</taxon>
        <taxon>Actinomycetota</taxon>
        <taxon>Actinomycetes</taxon>
        <taxon>Propionibacteriales</taxon>
        <taxon>Nocardioidaceae</taxon>
        <taxon>Nocardioides</taxon>
    </lineage>
</organism>
<dbReference type="Proteomes" id="UP000033772">
    <property type="component" value="Unassembled WGS sequence"/>
</dbReference>
<dbReference type="AlphaFoldDB" id="A0A1J4N567"/>
<evidence type="ECO:0000256" key="1">
    <source>
        <dbReference type="SAM" id="Phobius"/>
    </source>
</evidence>
<feature type="transmembrane region" description="Helical" evidence="1">
    <location>
        <begin position="82"/>
        <end position="101"/>
    </location>
</feature>
<proteinExistence type="predicted"/>
<keyword evidence="3" id="KW-1185">Reference proteome</keyword>
<name>A0A1J4N567_9ACTN</name>
<keyword evidence="1" id="KW-1133">Transmembrane helix</keyword>
<dbReference type="EMBL" id="JZDQ02000014">
    <property type="protein sequence ID" value="OIJ26674.1"/>
    <property type="molecule type" value="Genomic_DNA"/>
</dbReference>
<dbReference type="STRING" id="1844.UG56_011965"/>
<protein>
    <submittedName>
        <fullName evidence="2">Uncharacterized protein</fullName>
    </submittedName>
</protein>
<accession>A0A1J4N567</accession>
<keyword evidence="1" id="KW-0812">Transmembrane</keyword>
<feature type="transmembrane region" description="Helical" evidence="1">
    <location>
        <begin position="28"/>
        <end position="45"/>
    </location>
</feature>